<dbReference type="EMBL" id="JACGWJ010000011">
    <property type="protein sequence ID" value="KAL0387683.1"/>
    <property type="molecule type" value="Genomic_DNA"/>
</dbReference>
<name>A0AAW2S5N0_SESRA</name>
<accession>A0AAW2S5N0</accession>
<protein>
    <submittedName>
        <fullName evidence="1">Uncharacterized protein</fullName>
    </submittedName>
</protein>
<evidence type="ECO:0000313" key="1">
    <source>
        <dbReference type="EMBL" id="KAL0387683.1"/>
    </source>
</evidence>
<reference evidence="1" key="1">
    <citation type="submission" date="2020-06" db="EMBL/GenBank/DDBJ databases">
        <authorList>
            <person name="Li T."/>
            <person name="Hu X."/>
            <person name="Zhang T."/>
            <person name="Song X."/>
            <person name="Zhang H."/>
            <person name="Dai N."/>
            <person name="Sheng W."/>
            <person name="Hou X."/>
            <person name="Wei L."/>
        </authorList>
    </citation>
    <scope>NUCLEOTIDE SEQUENCE</scope>
    <source>
        <strain evidence="1">G02</strain>
        <tissue evidence="1">Leaf</tissue>
    </source>
</reference>
<reference evidence="1" key="2">
    <citation type="journal article" date="2024" name="Plant">
        <title>Genomic evolution and insights into agronomic trait innovations of Sesamum species.</title>
        <authorList>
            <person name="Miao H."/>
            <person name="Wang L."/>
            <person name="Qu L."/>
            <person name="Liu H."/>
            <person name="Sun Y."/>
            <person name="Le M."/>
            <person name="Wang Q."/>
            <person name="Wei S."/>
            <person name="Zheng Y."/>
            <person name="Lin W."/>
            <person name="Duan Y."/>
            <person name="Cao H."/>
            <person name="Xiong S."/>
            <person name="Wang X."/>
            <person name="Wei L."/>
            <person name="Li C."/>
            <person name="Ma Q."/>
            <person name="Ju M."/>
            <person name="Zhao R."/>
            <person name="Li G."/>
            <person name="Mu C."/>
            <person name="Tian Q."/>
            <person name="Mei H."/>
            <person name="Zhang T."/>
            <person name="Gao T."/>
            <person name="Zhang H."/>
        </authorList>
    </citation>
    <scope>NUCLEOTIDE SEQUENCE</scope>
    <source>
        <strain evidence="1">G02</strain>
    </source>
</reference>
<sequence>MPLCPLVAASSTGGLPAGYVGVGSVNASGAALREITRATVRSLVSQVLNHNKK</sequence>
<comment type="caution">
    <text evidence="1">The sequence shown here is derived from an EMBL/GenBank/DDBJ whole genome shotgun (WGS) entry which is preliminary data.</text>
</comment>
<gene>
    <name evidence="1" type="ORF">Sradi_2650100</name>
</gene>
<proteinExistence type="predicted"/>
<dbReference type="AlphaFoldDB" id="A0AAW2S5N0"/>
<organism evidence="1">
    <name type="scientific">Sesamum radiatum</name>
    <name type="common">Black benniseed</name>
    <dbReference type="NCBI Taxonomy" id="300843"/>
    <lineage>
        <taxon>Eukaryota</taxon>
        <taxon>Viridiplantae</taxon>
        <taxon>Streptophyta</taxon>
        <taxon>Embryophyta</taxon>
        <taxon>Tracheophyta</taxon>
        <taxon>Spermatophyta</taxon>
        <taxon>Magnoliopsida</taxon>
        <taxon>eudicotyledons</taxon>
        <taxon>Gunneridae</taxon>
        <taxon>Pentapetalae</taxon>
        <taxon>asterids</taxon>
        <taxon>lamiids</taxon>
        <taxon>Lamiales</taxon>
        <taxon>Pedaliaceae</taxon>
        <taxon>Sesamum</taxon>
    </lineage>
</organism>